<gene>
    <name evidence="1" type="ORF">EHS25_007083</name>
</gene>
<sequence length="599" mass="66120">MTSSHSSDHSARKSGQTIKREAAKLAWQVIGEEFGDGDLEKNHVYVYRQLLESLSNSDGAPAGCELGFDGLADDDGSPRCWTAAVAQQCIGLLASTNEFFPEALGFNMAYETLPYHLLVTSRELRELGIDDYYFALHVTIDNPDSGHAALALEAVERFLLGVKERDGDLAMEQMWKRVQADVILADGLPTTPCSPIDLQPKSSKASSSSSLISPVTDVESHMVSLLARKAGAAEKMHCPSRLLIQDHTIEHWLEPTTWTTDKGLVFLRALGEKKPWVVQGDCARSRLVRELEWGGRMFGAFTCEETALVKRWITLLGQENIRPSKEHGTYQSFVGESGKGVPREGFSRFDRRSRENLFKPGDAKDLEAVLRRFVLPQIPPPSSLENLIARGSCYTTSHGDPRNLAALWFTSISLLELFPLSPSKFATPLGAAVLRAIRAQLGFPSLHRSENICAGMDSVRDGDGIDAGASLGLWELGIIVCRRRGYEVPGEFSKLADSIEQHSKTATFCADMLELRTRPYRQQALLLGCTCGFTVHLYSSPAIALSLDVAQRARMEQICRDVVAGLHAAVETGRTSTHTWWSDFVRGFYRAEKEITTLA</sequence>
<evidence type="ECO:0000313" key="1">
    <source>
        <dbReference type="EMBL" id="RSH80747.1"/>
    </source>
</evidence>
<dbReference type="Proteomes" id="UP000279259">
    <property type="component" value="Unassembled WGS sequence"/>
</dbReference>
<organism evidence="1 2">
    <name type="scientific">Saitozyma podzolica</name>
    <dbReference type="NCBI Taxonomy" id="1890683"/>
    <lineage>
        <taxon>Eukaryota</taxon>
        <taxon>Fungi</taxon>
        <taxon>Dikarya</taxon>
        <taxon>Basidiomycota</taxon>
        <taxon>Agaricomycotina</taxon>
        <taxon>Tremellomycetes</taxon>
        <taxon>Tremellales</taxon>
        <taxon>Trimorphomycetaceae</taxon>
        <taxon>Saitozyma</taxon>
    </lineage>
</organism>
<reference evidence="1 2" key="1">
    <citation type="submission" date="2018-11" db="EMBL/GenBank/DDBJ databases">
        <title>Genome sequence of Saitozyma podzolica DSM 27192.</title>
        <authorList>
            <person name="Aliyu H."/>
            <person name="Gorte O."/>
            <person name="Ochsenreither K."/>
        </authorList>
    </citation>
    <scope>NUCLEOTIDE SEQUENCE [LARGE SCALE GENOMIC DNA]</scope>
    <source>
        <strain evidence="1 2">DSM 27192</strain>
    </source>
</reference>
<dbReference type="AlphaFoldDB" id="A0A427XPI6"/>
<dbReference type="SMART" id="SM01236">
    <property type="entry name" value="Haem_oxygenase_2"/>
    <property type="match status" value="1"/>
</dbReference>
<dbReference type="InterPro" id="IPR016084">
    <property type="entry name" value="Haem_Oase-like_multi-hlx"/>
</dbReference>
<name>A0A427XPI6_9TREE</name>
<dbReference type="EMBL" id="RSCD01000033">
    <property type="protein sequence ID" value="RSH80747.1"/>
    <property type="molecule type" value="Genomic_DNA"/>
</dbReference>
<proteinExistence type="predicted"/>
<accession>A0A427XPI6</accession>
<protein>
    <submittedName>
        <fullName evidence="1">Uncharacterized protein</fullName>
    </submittedName>
</protein>
<dbReference type="STRING" id="1890683.A0A427XPI6"/>
<keyword evidence="2" id="KW-1185">Reference proteome</keyword>
<dbReference type="Gene3D" id="1.20.910.10">
    <property type="entry name" value="Heme oxygenase-like"/>
    <property type="match status" value="1"/>
</dbReference>
<dbReference type="OrthoDB" id="10057598at2759"/>
<evidence type="ECO:0000313" key="2">
    <source>
        <dbReference type="Proteomes" id="UP000279259"/>
    </source>
</evidence>
<dbReference type="Pfam" id="PF14518">
    <property type="entry name" value="Haem_oxygenas_2"/>
    <property type="match status" value="1"/>
</dbReference>
<comment type="caution">
    <text evidence="1">The sequence shown here is derived from an EMBL/GenBank/DDBJ whole genome shotgun (WGS) entry which is preliminary data.</text>
</comment>